<evidence type="ECO:0000259" key="1">
    <source>
        <dbReference type="Pfam" id="PF21847"/>
    </source>
</evidence>
<organism evidence="2 3">
    <name type="scientific">Domibacillus enclensis</name>
    <dbReference type="NCBI Taxonomy" id="1017273"/>
    <lineage>
        <taxon>Bacteria</taxon>
        <taxon>Bacillati</taxon>
        <taxon>Bacillota</taxon>
        <taxon>Bacilli</taxon>
        <taxon>Bacillales</taxon>
        <taxon>Bacillaceae</taxon>
        <taxon>Domibacillus</taxon>
    </lineage>
</organism>
<protein>
    <recommendedName>
        <fullName evidence="1">DUF6906 domain-containing protein</fullName>
    </recommendedName>
</protein>
<proteinExistence type="predicted"/>
<reference evidence="2 3" key="1">
    <citation type="submission" date="2017-01" db="EMBL/GenBank/DDBJ databases">
        <authorList>
            <person name="Mah S.A."/>
            <person name="Swanson W.J."/>
            <person name="Moy G.W."/>
            <person name="Vacquier V.D."/>
        </authorList>
    </citation>
    <scope>NUCLEOTIDE SEQUENCE [LARGE SCALE GENOMIC DNA]</scope>
    <source>
        <strain evidence="2 3">NIO-1016</strain>
    </source>
</reference>
<sequence length="57" mass="6552">MKQGKKPTRAEKAVIASYNLNPANWLICKKVNDMYTLQHRLTGKIRDIPMDPVRKLG</sequence>
<accession>A0A1N6WFD1</accession>
<name>A0A1N6WFD1_9BACI</name>
<gene>
    <name evidence="2" type="ORF">SAMN05443094_104147</name>
</gene>
<dbReference type="InterPro" id="IPR054201">
    <property type="entry name" value="DUF6906"/>
</dbReference>
<dbReference type="STRING" id="1017273.SAMN05443094_104147"/>
<evidence type="ECO:0000313" key="2">
    <source>
        <dbReference type="EMBL" id="SIQ88680.1"/>
    </source>
</evidence>
<evidence type="ECO:0000313" key="3">
    <source>
        <dbReference type="Proteomes" id="UP000186385"/>
    </source>
</evidence>
<dbReference type="Proteomes" id="UP000186385">
    <property type="component" value="Unassembled WGS sequence"/>
</dbReference>
<dbReference type="RefSeq" id="WP_169714095.1">
    <property type="nucleotide sequence ID" value="NZ_FTLX01000004.1"/>
</dbReference>
<feature type="domain" description="DUF6906" evidence="1">
    <location>
        <begin position="1"/>
        <end position="49"/>
    </location>
</feature>
<dbReference type="EMBL" id="FTLX01000004">
    <property type="protein sequence ID" value="SIQ88680.1"/>
    <property type="molecule type" value="Genomic_DNA"/>
</dbReference>
<dbReference type="AlphaFoldDB" id="A0A1N6WFD1"/>
<dbReference type="Pfam" id="PF21847">
    <property type="entry name" value="DUF6906"/>
    <property type="match status" value="1"/>
</dbReference>